<keyword evidence="2" id="KW-1133">Transmembrane helix</keyword>
<keyword evidence="2" id="KW-0812">Transmembrane</keyword>
<evidence type="ECO:0000313" key="3">
    <source>
        <dbReference type="EMBL" id="MDO7906590.1"/>
    </source>
</evidence>
<name>A0ABT9CBF0_9BACL</name>
<keyword evidence="4" id="KW-1185">Reference proteome</keyword>
<organism evidence="3 4">
    <name type="scientific">Paenibacillus lacisoli</name>
    <dbReference type="NCBI Taxonomy" id="3064525"/>
    <lineage>
        <taxon>Bacteria</taxon>
        <taxon>Bacillati</taxon>
        <taxon>Bacillota</taxon>
        <taxon>Bacilli</taxon>
        <taxon>Bacillales</taxon>
        <taxon>Paenibacillaceae</taxon>
        <taxon>Paenibacillus</taxon>
    </lineage>
</organism>
<comment type="caution">
    <text evidence="3">The sequence shown here is derived from an EMBL/GenBank/DDBJ whole genome shotgun (WGS) entry which is preliminary data.</text>
</comment>
<keyword evidence="1" id="KW-0175">Coiled coil</keyword>
<dbReference type="RefSeq" id="WP_305023770.1">
    <property type="nucleotide sequence ID" value="NZ_JAUQTB010000003.1"/>
</dbReference>
<proteinExistence type="predicted"/>
<evidence type="ECO:0008006" key="5">
    <source>
        <dbReference type="Google" id="ProtNLM"/>
    </source>
</evidence>
<keyword evidence="2" id="KW-0472">Membrane</keyword>
<reference evidence="3 4" key="1">
    <citation type="submission" date="2023-07" db="EMBL/GenBank/DDBJ databases">
        <title>Paenibacillus sp. JX-17 nov. isolated from soil.</title>
        <authorList>
            <person name="Wan Y."/>
            <person name="Liu B."/>
        </authorList>
    </citation>
    <scope>NUCLEOTIDE SEQUENCE [LARGE SCALE GENOMIC DNA]</scope>
    <source>
        <strain evidence="3 4">JX-17</strain>
    </source>
</reference>
<evidence type="ECO:0000256" key="1">
    <source>
        <dbReference type="SAM" id="Coils"/>
    </source>
</evidence>
<dbReference type="EMBL" id="JAUQTB010000003">
    <property type="protein sequence ID" value="MDO7906590.1"/>
    <property type="molecule type" value="Genomic_DNA"/>
</dbReference>
<evidence type="ECO:0000256" key="2">
    <source>
        <dbReference type="SAM" id="Phobius"/>
    </source>
</evidence>
<gene>
    <name evidence="3" type="ORF">Q5741_09170</name>
</gene>
<protein>
    <recommendedName>
        <fullName evidence="5">Type 4 fimbrial biogenesis protein PilX N-terminal domain-containing protein</fullName>
    </recommendedName>
</protein>
<feature type="coiled-coil region" evidence="1">
    <location>
        <begin position="351"/>
        <end position="378"/>
    </location>
</feature>
<sequence length="592" mass="64254">MKGRKQLRQEDGSALVMVLFVVLIFTILGMGILSATLGGAQRTATRESDVQSLHLAEKSLDEAVAYITSQLEGRQNIEPEELTAVIQEVRSRLDQADKLPVSTDLTSRNASGGVVDIQYETASADRQKTSYKMTLTSSADVNGVKRNLQQVITIDAYPDFLNYALGSENDLTLNGAPEVTGNMYAGGDMKVSNIAHYIYKGAAPVKETDFPFLNGDAYVQSLSRLFLPAWVDPSSGSSGEITLAQSSHPSGAAGKIFHIPENAQNHIKIKSRKKFVQINVEESVLDKLTEAVGGREADREFMKSSGNLAGLLTSGHFGTLQQLRMPEEPGNPPAKPAEDTDEAWKAYYAELDLYEQKVQEYRNKMIQLQNTLENLASSSVFDGTLTIDGATFASLKFTGAAKNEHKWLIVTGDLNINNLSQQELETFGNIIVLGNVNIHGRASFNGTIYVLGQTRIVDASVSGLGTGQLVLISKGDVLITRVDAFVNSEPMALKGFFYTDGEAELYGVGSIFSLQGGFFAKGNLTVNAALGQAAAGDQVIQFEPAEQRIGDQLLKRFNVTYDGTVFEEQQTGLPRVKQVSIHPGPKRLLNSP</sequence>
<evidence type="ECO:0000313" key="4">
    <source>
        <dbReference type="Proteomes" id="UP001240171"/>
    </source>
</evidence>
<feature type="transmembrane region" description="Helical" evidence="2">
    <location>
        <begin position="12"/>
        <end position="33"/>
    </location>
</feature>
<accession>A0ABT9CBF0</accession>
<dbReference type="Proteomes" id="UP001240171">
    <property type="component" value="Unassembled WGS sequence"/>
</dbReference>